<sequence>MARVDDQVLSSAMGFIHLYGDKRLPVPGVAGVVATALTTVAAVFAGSTTAVASGAVALVLLIVWLVIYGRVSAPVNKRLTAAAVAGTTAQGARQLQLTWDSVINVRVVLQGLALCALFSGVAFG</sequence>
<protein>
    <submittedName>
        <fullName evidence="2">DUF1772 domain-containing protein</fullName>
    </submittedName>
</protein>
<dbReference type="AlphaFoldDB" id="A0A5R9G3J5"/>
<gene>
    <name evidence="2" type="ORF">FE633_04820</name>
</gene>
<evidence type="ECO:0000256" key="1">
    <source>
        <dbReference type="SAM" id="Phobius"/>
    </source>
</evidence>
<evidence type="ECO:0000313" key="2">
    <source>
        <dbReference type="EMBL" id="TLS47434.1"/>
    </source>
</evidence>
<keyword evidence="1" id="KW-1133">Transmembrane helix</keyword>
<keyword evidence="1" id="KW-0812">Transmembrane</keyword>
<proteinExistence type="predicted"/>
<evidence type="ECO:0000313" key="3">
    <source>
        <dbReference type="Proteomes" id="UP000305906"/>
    </source>
</evidence>
<keyword evidence="1" id="KW-0472">Membrane</keyword>
<dbReference type="EMBL" id="VBZC01000004">
    <property type="protein sequence ID" value="TLS47434.1"/>
    <property type="molecule type" value="Genomic_DNA"/>
</dbReference>
<accession>A0A5R9G3J5</accession>
<dbReference type="Proteomes" id="UP000305906">
    <property type="component" value="Unassembled WGS sequence"/>
</dbReference>
<keyword evidence="3" id="KW-1185">Reference proteome</keyword>
<comment type="caution">
    <text evidence="2">The sequence shown here is derived from an EMBL/GenBank/DDBJ whole genome shotgun (WGS) entry which is preliminary data.</text>
</comment>
<organism evidence="2 3">
    <name type="scientific">Streptomyces montanus</name>
    <dbReference type="NCBI Taxonomy" id="2580423"/>
    <lineage>
        <taxon>Bacteria</taxon>
        <taxon>Bacillati</taxon>
        <taxon>Actinomycetota</taxon>
        <taxon>Actinomycetes</taxon>
        <taxon>Kitasatosporales</taxon>
        <taxon>Streptomycetaceae</taxon>
        <taxon>Streptomyces</taxon>
    </lineage>
</organism>
<feature type="transmembrane region" description="Helical" evidence="1">
    <location>
        <begin position="103"/>
        <end position="123"/>
    </location>
</feature>
<reference evidence="2 3" key="1">
    <citation type="submission" date="2019-05" db="EMBL/GenBank/DDBJ databases">
        <title>Streptomyces sp. NEAU-C151, a novel actinomycete isolated from soil.</title>
        <authorList>
            <person name="Han L."/>
            <person name="Jiang H."/>
        </authorList>
    </citation>
    <scope>NUCLEOTIDE SEQUENCE [LARGE SCALE GENOMIC DNA]</scope>
    <source>
        <strain evidence="2 3">NEAU-C151</strain>
    </source>
</reference>
<feature type="transmembrane region" description="Helical" evidence="1">
    <location>
        <begin position="24"/>
        <end position="44"/>
    </location>
</feature>
<name>A0A5R9G3J5_9ACTN</name>
<feature type="transmembrane region" description="Helical" evidence="1">
    <location>
        <begin position="50"/>
        <end position="68"/>
    </location>
</feature>